<dbReference type="GO" id="GO:0043565">
    <property type="term" value="F:sequence-specific DNA binding"/>
    <property type="evidence" value="ECO:0007669"/>
    <property type="project" value="TreeGrafter"/>
</dbReference>
<dbReference type="InterPro" id="IPR046831">
    <property type="entry name" value="Calmodulin_bind_N"/>
</dbReference>
<keyword evidence="3" id="KW-0805">Transcription regulation</keyword>
<dbReference type="GO" id="GO:0005516">
    <property type="term" value="F:calmodulin binding"/>
    <property type="evidence" value="ECO:0007669"/>
    <property type="project" value="InterPro"/>
</dbReference>
<evidence type="ECO:0000256" key="6">
    <source>
        <dbReference type="ARBA" id="ARBA00023163"/>
    </source>
</evidence>
<keyword evidence="12" id="KW-1185">Reference proteome</keyword>
<evidence type="ECO:0000313" key="11">
    <source>
        <dbReference type="EMBL" id="CAI9757480.1"/>
    </source>
</evidence>
<dbReference type="AlphaFoldDB" id="A0AAD2DMQ8"/>
<dbReference type="PANTHER" id="PTHR31713">
    <property type="entry name" value="OS02G0177800 PROTEIN"/>
    <property type="match status" value="1"/>
</dbReference>
<evidence type="ECO:0000259" key="9">
    <source>
        <dbReference type="Pfam" id="PF20451"/>
    </source>
</evidence>
<comment type="subcellular location">
    <subcellularLocation>
        <location evidence="1">Nucleus</location>
    </subcellularLocation>
</comment>
<evidence type="ECO:0000313" key="12">
    <source>
        <dbReference type="Proteomes" id="UP000834106"/>
    </source>
</evidence>
<dbReference type="Pfam" id="PF07887">
    <property type="entry name" value="Calmodulin_bind"/>
    <property type="match status" value="1"/>
</dbReference>
<dbReference type="InterPro" id="IPR046829">
    <property type="entry name" value="Calmod_bind_C"/>
</dbReference>
<dbReference type="Proteomes" id="UP000834106">
    <property type="component" value="Chromosome 3"/>
</dbReference>
<evidence type="ECO:0000256" key="2">
    <source>
        <dbReference type="ARBA" id="ARBA00007214"/>
    </source>
</evidence>
<evidence type="ECO:0000256" key="7">
    <source>
        <dbReference type="ARBA" id="ARBA00023242"/>
    </source>
</evidence>
<gene>
    <name evidence="11" type="ORF">FPE_LOCUS4910</name>
</gene>
<keyword evidence="7" id="KW-0539">Nucleus</keyword>
<keyword evidence="6" id="KW-0804">Transcription</keyword>
<evidence type="ECO:0000256" key="4">
    <source>
        <dbReference type="ARBA" id="ARBA00023125"/>
    </source>
</evidence>
<comment type="similarity">
    <text evidence="2">Belongs to the plant ACBP60 protein family.</text>
</comment>
<name>A0AAD2DMQ8_9LAMI</name>
<proteinExistence type="inferred from homology"/>
<dbReference type="InterPro" id="IPR012416">
    <property type="entry name" value="CBP60"/>
</dbReference>
<feature type="domain" description="Calmodulin binding protein central" evidence="9">
    <location>
        <begin position="240"/>
        <end position="303"/>
    </location>
</feature>
<evidence type="ECO:0000256" key="5">
    <source>
        <dbReference type="ARBA" id="ARBA00023159"/>
    </source>
</evidence>
<dbReference type="PANTHER" id="PTHR31713:SF14">
    <property type="entry name" value="CALMODULIN-BINDING PROTEIN 60 A"/>
    <property type="match status" value="1"/>
</dbReference>
<evidence type="ECO:0000256" key="3">
    <source>
        <dbReference type="ARBA" id="ARBA00023015"/>
    </source>
</evidence>
<sequence length="533" mass="60122">MQYNGKREKELYYPLSRRKFAHLKRANGYENNSLFITYEEQRNKIIKASEFRPFSSVPPKLLLEVVDLNSVDEATPSRPRSLGLKFLDKVSDSVLTGKEFKGKEGNLIRVSLVDNVTGNPVVSGPEASAKVEILILEAGPNDNAHNESLKDFNNTIIRENEKKKPHFPKPVYVYLDKGIGVLSKVKLGQDSCWTKRCECRLGARMVDKFDGSMVKEAWTESFMVLDNRGKLNKKHYPPSLLDEVWRLVNIGKYGAPHKRLHDARISTVRDFLSLLSIDPQRLQKILGIGAQKWKNTADHARQCIIDDRSICLYNSPAEYKTGVVFDTARQFKGVLRNNQFVPIESVYEAEKAEAQKLLASAFENQSDIRYFGDETSFRHQFPCISNDKNATNSSGLDGYIDRNDPTQPVTSSQGIGSFFYPTEQHSLSLSLSKDMAFLLSKTALSKLRLHSQKADDSLMLSSRGYHVEPGAREKALLAEDPALKHFKSHKKSVRRLKVVGDALTVLAVAGCCYEIYVKAVIREEARNQAKENA</sequence>
<evidence type="ECO:0000259" key="10">
    <source>
        <dbReference type="Pfam" id="PF20452"/>
    </source>
</evidence>
<evidence type="ECO:0000256" key="1">
    <source>
        <dbReference type="ARBA" id="ARBA00004123"/>
    </source>
</evidence>
<dbReference type="GO" id="GO:0003700">
    <property type="term" value="F:DNA-binding transcription factor activity"/>
    <property type="evidence" value="ECO:0007669"/>
    <property type="project" value="TreeGrafter"/>
</dbReference>
<evidence type="ECO:0000259" key="8">
    <source>
        <dbReference type="Pfam" id="PF07887"/>
    </source>
</evidence>
<dbReference type="Pfam" id="PF20451">
    <property type="entry name" value="Calmod_bind_M"/>
    <property type="match status" value="1"/>
</dbReference>
<dbReference type="GO" id="GO:0080142">
    <property type="term" value="P:regulation of salicylic acid biosynthetic process"/>
    <property type="evidence" value="ECO:0007669"/>
    <property type="project" value="TreeGrafter"/>
</dbReference>
<keyword evidence="5" id="KW-0010">Activator</keyword>
<dbReference type="InterPro" id="IPR046830">
    <property type="entry name" value="Calmod_bind_M"/>
</dbReference>
<feature type="domain" description="Calmodulin binding protein-like N-terminal" evidence="8">
    <location>
        <begin position="84"/>
        <end position="226"/>
    </location>
</feature>
<feature type="domain" description="Calmodulin binding protein C-terminal" evidence="10">
    <location>
        <begin position="310"/>
        <end position="369"/>
    </location>
</feature>
<reference evidence="11" key="1">
    <citation type="submission" date="2023-05" db="EMBL/GenBank/DDBJ databases">
        <authorList>
            <person name="Huff M."/>
        </authorList>
    </citation>
    <scope>NUCLEOTIDE SEQUENCE</scope>
</reference>
<keyword evidence="4" id="KW-0238">DNA-binding</keyword>
<dbReference type="Pfam" id="PF20452">
    <property type="entry name" value="Calmod_bind_C"/>
    <property type="match status" value="1"/>
</dbReference>
<accession>A0AAD2DMQ8</accession>
<dbReference type="EMBL" id="OU503038">
    <property type="protein sequence ID" value="CAI9757480.1"/>
    <property type="molecule type" value="Genomic_DNA"/>
</dbReference>
<organism evidence="11 12">
    <name type="scientific">Fraxinus pennsylvanica</name>
    <dbReference type="NCBI Taxonomy" id="56036"/>
    <lineage>
        <taxon>Eukaryota</taxon>
        <taxon>Viridiplantae</taxon>
        <taxon>Streptophyta</taxon>
        <taxon>Embryophyta</taxon>
        <taxon>Tracheophyta</taxon>
        <taxon>Spermatophyta</taxon>
        <taxon>Magnoliopsida</taxon>
        <taxon>eudicotyledons</taxon>
        <taxon>Gunneridae</taxon>
        <taxon>Pentapetalae</taxon>
        <taxon>asterids</taxon>
        <taxon>lamiids</taxon>
        <taxon>Lamiales</taxon>
        <taxon>Oleaceae</taxon>
        <taxon>Oleeae</taxon>
        <taxon>Fraxinus</taxon>
    </lineage>
</organism>
<protein>
    <submittedName>
        <fullName evidence="11">Uncharacterized protein</fullName>
    </submittedName>
</protein>
<dbReference type="GO" id="GO:0005634">
    <property type="term" value="C:nucleus"/>
    <property type="evidence" value="ECO:0007669"/>
    <property type="project" value="UniProtKB-SubCell"/>
</dbReference>